<evidence type="ECO:0000313" key="3">
    <source>
        <dbReference type="Proteomes" id="UP000298488"/>
    </source>
</evidence>
<evidence type="ECO:0000313" key="2">
    <source>
        <dbReference type="EMBL" id="TFB78967.1"/>
    </source>
</evidence>
<accession>A0A4R8VAU1</accession>
<dbReference type="AlphaFoldDB" id="A0A4R8VAU1"/>
<comment type="caution">
    <text evidence="2">The sequence shown here is derived from an EMBL/GenBank/DDBJ whole genome shotgun (WGS) entry which is preliminary data.</text>
</comment>
<dbReference type="Proteomes" id="UP000298488">
    <property type="component" value="Unassembled WGS sequence"/>
</dbReference>
<name>A0A4R8VAU1_9MICO</name>
<keyword evidence="2" id="KW-0378">Hydrolase</keyword>
<evidence type="ECO:0000259" key="1">
    <source>
        <dbReference type="Pfam" id="PF12697"/>
    </source>
</evidence>
<gene>
    <name evidence="2" type="ORF">E3N84_02120</name>
</gene>
<dbReference type="OrthoDB" id="63519at2"/>
<keyword evidence="3" id="KW-1185">Reference proteome</keyword>
<dbReference type="PANTHER" id="PTHR43433">
    <property type="entry name" value="HYDROLASE, ALPHA/BETA FOLD FAMILY PROTEIN"/>
    <property type="match status" value="1"/>
</dbReference>
<dbReference type="InterPro" id="IPR050471">
    <property type="entry name" value="AB_hydrolase"/>
</dbReference>
<dbReference type="Gene3D" id="3.40.50.1820">
    <property type="entry name" value="alpha/beta hydrolase"/>
    <property type="match status" value="1"/>
</dbReference>
<dbReference type="Pfam" id="PF12697">
    <property type="entry name" value="Abhydrolase_6"/>
    <property type="match status" value="1"/>
</dbReference>
<proteinExistence type="predicted"/>
<organism evidence="2 3">
    <name type="scientific">Terrimesophilobacter mesophilus</name>
    <dbReference type="NCBI Taxonomy" id="433647"/>
    <lineage>
        <taxon>Bacteria</taxon>
        <taxon>Bacillati</taxon>
        <taxon>Actinomycetota</taxon>
        <taxon>Actinomycetes</taxon>
        <taxon>Micrococcales</taxon>
        <taxon>Microbacteriaceae</taxon>
        <taxon>Terrimesophilobacter</taxon>
    </lineage>
</organism>
<dbReference type="EMBL" id="SOFI01000003">
    <property type="protein sequence ID" value="TFB78967.1"/>
    <property type="molecule type" value="Genomic_DNA"/>
</dbReference>
<dbReference type="GO" id="GO:0016787">
    <property type="term" value="F:hydrolase activity"/>
    <property type="evidence" value="ECO:0007669"/>
    <property type="project" value="UniProtKB-KW"/>
</dbReference>
<feature type="domain" description="AB hydrolase-1" evidence="1">
    <location>
        <begin position="23"/>
        <end position="254"/>
    </location>
</feature>
<dbReference type="PANTHER" id="PTHR43433:SF10">
    <property type="entry name" value="AB HYDROLASE-1 DOMAIN-CONTAINING PROTEIN"/>
    <property type="match status" value="1"/>
</dbReference>
<protein>
    <submittedName>
        <fullName evidence="2">Alpha/beta hydrolase</fullName>
    </submittedName>
</protein>
<dbReference type="InterPro" id="IPR000073">
    <property type="entry name" value="AB_hydrolase_1"/>
</dbReference>
<dbReference type="SUPFAM" id="SSF53474">
    <property type="entry name" value="alpha/beta-Hydrolases"/>
    <property type="match status" value="1"/>
</dbReference>
<dbReference type="InterPro" id="IPR029058">
    <property type="entry name" value="AB_hydrolase_fold"/>
</dbReference>
<dbReference type="RefSeq" id="WP_104094849.1">
    <property type="nucleotide sequence ID" value="NZ_JACHBP010000001.1"/>
</dbReference>
<reference evidence="2 3" key="1">
    <citation type="submission" date="2019-03" db="EMBL/GenBank/DDBJ databases">
        <title>Genomics of glacier-inhabiting Cryobacterium strains.</title>
        <authorList>
            <person name="Liu Q."/>
            <person name="Xin Y.-H."/>
        </authorList>
    </citation>
    <scope>NUCLEOTIDE SEQUENCE [LARGE SCALE GENOMIC DNA]</scope>
    <source>
        <strain evidence="2 3">CGMCC 1.10440</strain>
    </source>
</reference>
<sequence length="260" mass="27467">MEHVMSADGTLIATHAAGEGPVVVIVNGALSTAKDAAEVATAFANAGLRAITYDRRARGDSGDTSPAEPRREVEDLAAVIAAAGGTASVIGHSSGAVLALYAAGEGVPMTHLFLSEPPFRFGDTDQVPDLAGRLQALVDDGRQADAIVTFQREAVGLPEQFIEQFRATPEFDQLLPLAQSTVYDTLVTQRTSTPTTAMVDVEMPVTILCGTETMPFLATAARRLAETMPNAEFREVPESIGHRMHPDATARIVAARKLEA</sequence>